<accession>A0ABU9Q248</accession>
<gene>
    <name evidence="4" type="ORF">V8G57_23370</name>
</gene>
<evidence type="ECO:0000259" key="3">
    <source>
        <dbReference type="Pfam" id="PF13400"/>
    </source>
</evidence>
<protein>
    <submittedName>
        <fullName evidence="4">Pilus assembly protein TadG-related protein</fullName>
    </submittedName>
</protein>
<comment type="caution">
    <text evidence="4">The sequence shown here is derived from an EMBL/GenBank/DDBJ whole genome shotgun (WGS) entry which is preliminary data.</text>
</comment>
<evidence type="ECO:0000256" key="1">
    <source>
        <dbReference type="SAM" id="Phobius"/>
    </source>
</evidence>
<feature type="domain" description="Putative Flp pilus-assembly TadG-like N-terminal" evidence="3">
    <location>
        <begin position="27"/>
        <end position="71"/>
    </location>
</feature>
<dbReference type="InterPro" id="IPR028087">
    <property type="entry name" value="Tad_N"/>
</dbReference>
<evidence type="ECO:0000313" key="5">
    <source>
        <dbReference type="Proteomes" id="UP001495910"/>
    </source>
</evidence>
<dbReference type="InterPro" id="IPR018705">
    <property type="entry name" value="DUF2134_membrane"/>
</dbReference>
<sequence>MNAFLGTMVGHSVGANARQRGIHHHSGSIIVMVAIFLSIVFILASSIDIGYVFYMKRDLQKTADLAALAGALQLTTTPPAGNPTTCAATDTAVLAAIGNAQANGFATTAPNKMSNTITVTCGRWDPVVNVAQAPNYFAAPIAGAKLNAVKVVVVQTVPAFFGLGQRTISGQAIASGSSPYATFSLGTGLLSVCSGTSPLLNPLVNGLLGSNVCLSAVTYNGLLGSQVSLLQIINNLGLNVGTLDQVLNTQVTLAQLINATIQALSPAQAASINVAELGNLTTGALGGTLLKLGDILNVNATDGIAALSAQINVLDLINVGTLQVANKNNLIDLGANIDLGALGQVGLQLKLIEPPQMGVGGVGATATSAQVRLALNVNALLGLVNLPLFIDVAPGQAQLQSLQCTAPKNATFKITTGVAEVCLANGQTGMGAPFSCPDVSKPANQVAVLPLVSLGINASLTSPDTSATLYPPPPAGVPPDGPSSKLVGSSLGAILGGILQPGTFVFGGLLSLLNPLLITLGAVLNPVLGAVGALLDTTFSLLGLGIGQSTLNLSSISCGDVKLVY</sequence>
<keyword evidence="1" id="KW-0472">Membrane</keyword>
<evidence type="ECO:0000313" key="4">
    <source>
        <dbReference type="EMBL" id="MEM4990349.1"/>
    </source>
</evidence>
<proteinExistence type="predicted"/>
<feature type="transmembrane region" description="Helical" evidence="1">
    <location>
        <begin position="27"/>
        <end position="54"/>
    </location>
</feature>
<dbReference type="Pfam" id="PF13400">
    <property type="entry name" value="Tad"/>
    <property type="match status" value="1"/>
</dbReference>
<feature type="domain" description="DUF2134" evidence="2">
    <location>
        <begin position="80"/>
        <end position="174"/>
    </location>
</feature>
<reference evidence="4 5" key="1">
    <citation type="submission" date="2024-02" db="EMBL/GenBank/DDBJ databases">
        <title>Draft genome sequence of Collimonas sp. strain H4R21, an effective mineral-weathering bacterial strain isolated from the beech rhizosphere.</title>
        <authorList>
            <person name="Morin E."/>
            <person name="Uroz S."/>
            <person name="Leveau J.H.J."/>
            <person name="Kumar R."/>
            <person name="Rey M.W."/>
            <person name="Pham J."/>
        </authorList>
    </citation>
    <scope>NUCLEOTIDE SEQUENCE [LARGE SCALE GENOMIC DNA]</scope>
    <source>
        <strain evidence="4 5">H4R21</strain>
    </source>
</reference>
<keyword evidence="5" id="KW-1185">Reference proteome</keyword>
<name>A0ABU9Q248_9BURK</name>
<organism evidence="4 5">
    <name type="scientific">Collimonas rhizosphaerae</name>
    <dbReference type="NCBI Taxonomy" id="3126357"/>
    <lineage>
        <taxon>Bacteria</taxon>
        <taxon>Pseudomonadati</taxon>
        <taxon>Pseudomonadota</taxon>
        <taxon>Betaproteobacteria</taxon>
        <taxon>Burkholderiales</taxon>
        <taxon>Oxalobacteraceae</taxon>
        <taxon>Collimonas</taxon>
    </lineage>
</organism>
<dbReference type="EMBL" id="JBANDC010000023">
    <property type="protein sequence ID" value="MEM4990349.1"/>
    <property type="molecule type" value="Genomic_DNA"/>
</dbReference>
<dbReference type="Pfam" id="PF09977">
    <property type="entry name" value="Tad_C"/>
    <property type="match status" value="1"/>
</dbReference>
<evidence type="ECO:0000259" key="2">
    <source>
        <dbReference type="Pfam" id="PF09977"/>
    </source>
</evidence>
<dbReference type="RefSeq" id="WP_342831417.1">
    <property type="nucleotide sequence ID" value="NZ_JBANDC010000023.1"/>
</dbReference>
<keyword evidence="1" id="KW-1133">Transmembrane helix</keyword>
<keyword evidence="1" id="KW-0812">Transmembrane</keyword>
<dbReference type="Proteomes" id="UP001495910">
    <property type="component" value="Unassembled WGS sequence"/>
</dbReference>